<keyword evidence="14" id="KW-1185">Reference proteome</keyword>
<dbReference type="InterPro" id="IPR036890">
    <property type="entry name" value="HATPase_C_sf"/>
</dbReference>
<dbReference type="KEGG" id="acab:QRX50_08620"/>
<keyword evidence="4" id="KW-0808">Transferase</keyword>
<reference evidence="13 14" key="1">
    <citation type="submission" date="2023-06" db="EMBL/GenBank/DDBJ databases">
        <authorList>
            <person name="Oyuntsetseg B."/>
            <person name="Kim S.B."/>
        </authorList>
    </citation>
    <scope>NUCLEOTIDE SEQUENCE [LARGE SCALE GENOMIC DNA]</scope>
    <source>
        <strain evidence="13 14">2-15</strain>
    </source>
</reference>
<evidence type="ECO:0000259" key="12">
    <source>
        <dbReference type="Pfam" id="PF23539"/>
    </source>
</evidence>
<evidence type="ECO:0000256" key="7">
    <source>
        <dbReference type="ARBA" id="ARBA00022840"/>
    </source>
</evidence>
<keyword evidence="9" id="KW-0472">Membrane</keyword>
<dbReference type="RefSeq" id="WP_285974396.1">
    <property type="nucleotide sequence ID" value="NZ_CP127294.1"/>
</dbReference>
<dbReference type="GO" id="GO:0046983">
    <property type="term" value="F:protein dimerization activity"/>
    <property type="evidence" value="ECO:0007669"/>
    <property type="project" value="InterPro"/>
</dbReference>
<keyword evidence="5" id="KW-0547">Nucleotide-binding</keyword>
<evidence type="ECO:0000256" key="3">
    <source>
        <dbReference type="ARBA" id="ARBA00022553"/>
    </source>
</evidence>
<dbReference type="InterPro" id="IPR050482">
    <property type="entry name" value="Sensor_HK_TwoCompSys"/>
</dbReference>
<evidence type="ECO:0000256" key="2">
    <source>
        <dbReference type="ARBA" id="ARBA00012438"/>
    </source>
</evidence>
<feature type="transmembrane region" description="Helical" evidence="9">
    <location>
        <begin position="32"/>
        <end position="49"/>
    </location>
</feature>
<dbReference type="EC" id="2.7.13.3" evidence="2"/>
<feature type="domain" description="DUF7134" evidence="12">
    <location>
        <begin position="4"/>
        <end position="145"/>
    </location>
</feature>
<dbReference type="Pfam" id="PF07730">
    <property type="entry name" value="HisKA_3"/>
    <property type="match status" value="1"/>
</dbReference>
<feature type="transmembrane region" description="Helical" evidence="9">
    <location>
        <begin position="97"/>
        <end position="114"/>
    </location>
</feature>
<dbReference type="Gene3D" id="1.20.5.1930">
    <property type="match status" value="1"/>
</dbReference>
<dbReference type="InterPro" id="IPR055558">
    <property type="entry name" value="DUF7134"/>
</dbReference>
<keyword evidence="8" id="KW-0902">Two-component regulatory system</keyword>
<proteinExistence type="predicted"/>
<feature type="domain" description="Signal transduction histidine kinase subgroup 3 dimerisation and phosphoacceptor" evidence="11">
    <location>
        <begin position="173"/>
        <end position="237"/>
    </location>
</feature>
<dbReference type="InterPro" id="IPR003594">
    <property type="entry name" value="HATPase_dom"/>
</dbReference>
<name>A0A9Y2IQY0_9PSEU</name>
<dbReference type="Pfam" id="PF02518">
    <property type="entry name" value="HATPase_c"/>
    <property type="match status" value="1"/>
</dbReference>
<feature type="transmembrane region" description="Helical" evidence="9">
    <location>
        <begin position="6"/>
        <end position="25"/>
    </location>
</feature>
<gene>
    <name evidence="13" type="ORF">QRX50_08620</name>
</gene>
<evidence type="ECO:0000256" key="5">
    <source>
        <dbReference type="ARBA" id="ARBA00022741"/>
    </source>
</evidence>
<evidence type="ECO:0000256" key="6">
    <source>
        <dbReference type="ARBA" id="ARBA00022777"/>
    </source>
</evidence>
<evidence type="ECO:0000256" key="4">
    <source>
        <dbReference type="ARBA" id="ARBA00022679"/>
    </source>
</evidence>
<keyword evidence="7" id="KW-0067">ATP-binding</keyword>
<dbReference type="Pfam" id="PF23539">
    <property type="entry name" value="DUF7134"/>
    <property type="match status" value="1"/>
</dbReference>
<dbReference type="CDD" id="cd16917">
    <property type="entry name" value="HATPase_UhpB-NarQ-NarX-like"/>
    <property type="match status" value="1"/>
</dbReference>
<dbReference type="EMBL" id="CP127294">
    <property type="protein sequence ID" value="WIX83854.1"/>
    <property type="molecule type" value="Genomic_DNA"/>
</dbReference>
<dbReference type="Gene3D" id="3.30.565.10">
    <property type="entry name" value="Histidine kinase-like ATPase, C-terminal domain"/>
    <property type="match status" value="1"/>
</dbReference>
<evidence type="ECO:0000256" key="1">
    <source>
        <dbReference type="ARBA" id="ARBA00000085"/>
    </source>
</evidence>
<feature type="transmembrane region" description="Helical" evidence="9">
    <location>
        <begin position="120"/>
        <end position="138"/>
    </location>
</feature>
<evidence type="ECO:0000256" key="8">
    <source>
        <dbReference type="ARBA" id="ARBA00023012"/>
    </source>
</evidence>
<dbReference type="GO" id="GO:0016020">
    <property type="term" value="C:membrane"/>
    <property type="evidence" value="ECO:0007669"/>
    <property type="project" value="InterPro"/>
</dbReference>
<evidence type="ECO:0000313" key="14">
    <source>
        <dbReference type="Proteomes" id="UP001236014"/>
    </source>
</evidence>
<dbReference type="SUPFAM" id="SSF55874">
    <property type="entry name" value="ATPase domain of HSP90 chaperone/DNA topoisomerase II/histidine kinase"/>
    <property type="match status" value="1"/>
</dbReference>
<dbReference type="InterPro" id="IPR011712">
    <property type="entry name" value="Sig_transdc_His_kin_sub3_dim/P"/>
</dbReference>
<organism evidence="13 14">
    <name type="scientific">Amycolatopsis carbonis</name>
    <dbReference type="NCBI Taxonomy" id="715471"/>
    <lineage>
        <taxon>Bacteria</taxon>
        <taxon>Bacillati</taxon>
        <taxon>Actinomycetota</taxon>
        <taxon>Actinomycetes</taxon>
        <taxon>Pseudonocardiales</taxon>
        <taxon>Pseudonocardiaceae</taxon>
        <taxon>Amycolatopsis</taxon>
    </lineage>
</organism>
<keyword evidence="9" id="KW-0812">Transmembrane</keyword>
<dbReference type="GO" id="GO:0005524">
    <property type="term" value="F:ATP binding"/>
    <property type="evidence" value="ECO:0007669"/>
    <property type="project" value="UniProtKB-KW"/>
</dbReference>
<dbReference type="PANTHER" id="PTHR24421:SF10">
    <property type="entry name" value="NITRATE_NITRITE SENSOR PROTEIN NARQ"/>
    <property type="match status" value="1"/>
</dbReference>
<dbReference type="Proteomes" id="UP001236014">
    <property type="component" value="Chromosome"/>
</dbReference>
<evidence type="ECO:0000259" key="10">
    <source>
        <dbReference type="Pfam" id="PF02518"/>
    </source>
</evidence>
<keyword evidence="3" id="KW-0597">Phosphoprotein</keyword>
<evidence type="ECO:0000313" key="13">
    <source>
        <dbReference type="EMBL" id="WIX83854.1"/>
    </source>
</evidence>
<protein>
    <recommendedName>
        <fullName evidence="2">histidine kinase</fullName>
        <ecNumber evidence="2">2.7.13.3</ecNumber>
    </recommendedName>
</protein>
<evidence type="ECO:0000256" key="9">
    <source>
        <dbReference type="SAM" id="Phobius"/>
    </source>
</evidence>
<accession>A0A9Y2IQY0</accession>
<keyword evidence="6 13" id="KW-0418">Kinase</keyword>
<feature type="transmembrane region" description="Helical" evidence="9">
    <location>
        <begin position="61"/>
        <end position="85"/>
    </location>
</feature>
<feature type="domain" description="Histidine kinase/HSP90-like ATPase" evidence="10">
    <location>
        <begin position="283"/>
        <end position="397"/>
    </location>
</feature>
<evidence type="ECO:0000259" key="11">
    <source>
        <dbReference type="Pfam" id="PF07730"/>
    </source>
</evidence>
<dbReference type="AlphaFoldDB" id="A0A9Y2IQY0"/>
<sequence>MAGDTLLAVVLLFIDFVLFVGGSVGTENHPPPWFISLPIDVAMVVPLVFRRKKPLVSAYVVYFVAIAHGALSLGFSSAAALAMSLYSILVYIGRKQGLIYVGALVLLTGVEVFTDKSTPWLGNALFTAFGIALCWTLGEFVGARRAYQLEVEARLHLLETERDQATRIAVAEERGRIARELHDVVAHSVSVMVVQADGAALALPTNPELAGRALHTISETGRGALGELRRLLEVLRGDHGDGEPRVPQPDANALGELAERMRGAGVPVDLEVGEGLTDLPAGVSLGIYRIVQESLTNTLKHAGTGARAEVRVHRKGDSKTGDVVEVLVRDDGAGRARQLEQVTVGAAAPSKKAPRLQVAGGNGLIGMRERANVYGGTLEVGPAPAGGWQVRAVLPVKLAP</sequence>
<dbReference type="PANTHER" id="PTHR24421">
    <property type="entry name" value="NITRATE/NITRITE SENSOR PROTEIN NARX-RELATED"/>
    <property type="match status" value="1"/>
</dbReference>
<keyword evidence="9" id="KW-1133">Transmembrane helix</keyword>
<dbReference type="GO" id="GO:0000155">
    <property type="term" value="F:phosphorelay sensor kinase activity"/>
    <property type="evidence" value="ECO:0007669"/>
    <property type="project" value="InterPro"/>
</dbReference>
<comment type="catalytic activity">
    <reaction evidence="1">
        <text>ATP + protein L-histidine = ADP + protein N-phospho-L-histidine.</text>
        <dbReference type="EC" id="2.7.13.3"/>
    </reaction>
</comment>